<dbReference type="AlphaFoldDB" id="A0A016XGG2"/>
<dbReference type="OrthoDB" id="9784998at2"/>
<evidence type="ECO:0000313" key="3">
    <source>
        <dbReference type="EMBL" id="EYC50637.1"/>
    </source>
</evidence>
<keyword evidence="2" id="KW-1133">Transmembrane helix</keyword>
<comment type="caution">
    <text evidence="3">The sequence shown here is derived from an EMBL/GenBank/DDBJ whole genome shotgun (WGS) entry which is preliminary data.</text>
</comment>
<evidence type="ECO:0000256" key="1">
    <source>
        <dbReference type="SAM" id="MobiDB-lite"/>
    </source>
</evidence>
<dbReference type="InterPro" id="IPR021727">
    <property type="entry name" value="DUF3299"/>
</dbReference>
<gene>
    <name evidence="3" type="ORF">AZ34_05885</name>
</gene>
<keyword evidence="2" id="KW-0472">Membrane</keyword>
<feature type="transmembrane region" description="Helical" evidence="2">
    <location>
        <begin position="30"/>
        <end position="48"/>
    </location>
</feature>
<name>A0A016XGG2_9BURK</name>
<dbReference type="STRING" id="1458275.AZ34_05885"/>
<dbReference type="Proteomes" id="UP000023268">
    <property type="component" value="Unassembled WGS sequence"/>
</dbReference>
<dbReference type="eggNOG" id="COG3495">
    <property type="taxonomic scope" value="Bacteria"/>
</dbReference>
<feature type="region of interest" description="Disordered" evidence="1">
    <location>
        <begin position="55"/>
        <end position="81"/>
    </location>
</feature>
<sequence length="239" mass="25598">MPANSSRPAGPQSRLRAWRRLGAGLRDPRLLGLGALLVLVLIGVFLPSPPATPDFRDPAQVRGEGHAAGRPSPTLPGAIPSSGSAPLTLAWQALAAEMSPRQREVLERVRAQSALADDDPRAVALYAELREAGESAPANPAMDGQRIRIPGYVVPLERADGRLKQFLLVPYHGACIHTPPPPANQIIHVHTATAPAGLRTMDAVWIEGVLRVENSSNPVEAQGQVAVRYQMAQARVVRY</sequence>
<dbReference type="Pfam" id="PF11736">
    <property type="entry name" value="DUF3299"/>
    <property type="match status" value="1"/>
</dbReference>
<proteinExistence type="predicted"/>
<evidence type="ECO:0000313" key="4">
    <source>
        <dbReference type="Proteomes" id="UP000023268"/>
    </source>
</evidence>
<keyword evidence="2" id="KW-0812">Transmembrane</keyword>
<feature type="compositionally biased region" description="Basic and acidic residues" evidence="1">
    <location>
        <begin position="55"/>
        <end position="67"/>
    </location>
</feature>
<organism evidence="3 4">
    <name type="scientific">Hylemonella gracilis str. Niagara R</name>
    <dbReference type="NCBI Taxonomy" id="1458275"/>
    <lineage>
        <taxon>Bacteria</taxon>
        <taxon>Pseudomonadati</taxon>
        <taxon>Pseudomonadota</taxon>
        <taxon>Betaproteobacteria</taxon>
        <taxon>Burkholderiales</taxon>
        <taxon>Comamonadaceae</taxon>
        <taxon>Hylemonella</taxon>
    </lineage>
</organism>
<dbReference type="RefSeq" id="WP_051509558.1">
    <property type="nucleotide sequence ID" value="NZ_JEMG01000001.1"/>
</dbReference>
<dbReference type="EMBL" id="JEMG01000001">
    <property type="protein sequence ID" value="EYC50637.1"/>
    <property type="molecule type" value="Genomic_DNA"/>
</dbReference>
<reference evidence="3 4" key="1">
    <citation type="submission" date="2014-02" db="EMBL/GenBank/DDBJ databases">
        <title>Draft Genome of Hylemonella gracilis isolated from the Niagara River.</title>
        <authorList>
            <person name="Pawlowski D.R."/>
            <person name="Koudelka G.B."/>
        </authorList>
    </citation>
    <scope>NUCLEOTIDE SEQUENCE [LARGE SCALE GENOMIC DNA]</scope>
    <source>
        <strain evidence="3 4">Niagara R</strain>
    </source>
</reference>
<protein>
    <recommendedName>
        <fullName evidence="5">DUF3299 domain-containing protein</fullName>
    </recommendedName>
</protein>
<evidence type="ECO:0000256" key="2">
    <source>
        <dbReference type="SAM" id="Phobius"/>
    </source>
</evidence>
<accession>A0A016XGG2</accession>
<dbReference type="Gene3D" id="2.40.50.870">
    <property type="entry name" value="Protein of unknown function (DUF3299)"/>
    <property type="match status" value="1"/>
</dbReference>
<evidence type="ECO:0008006" key="5">
    <source>
        <dbReference type="Google" id="ProtNLM"/>
    </source>
</evidence>